<reference evidence="1" key="1">
    <citation type="submission" date="2021-01" db="EMBL/GenBank/DDBJ databases">
        <title>Phytophthora aleatoria, a newly-described species from Pinus radiata is distinct from Phytophthora cactorum isolates based on comparative genomics.</title>
        <authorList>
            <person name="Mcdougal R."/>
            <person name="Panda P."/>
            <person name="Williams N."/>
            <person name="Studholme D.J."/>
        </authorList>
    </citation>
    <scope>NUCLEOTIDE SEQUENCE</scope>
    <source>
        <strain evidence="1">NZFS 4037</strain>
    </source>
</reference>
<sequence>MGFNGETDKVLLLTAVQFVTRECLHARGIELEHVSRAIDDYVNELPRDWSLEDAYKKTGSLRCMQYVAAREPEMLPISYQAWVANNIAEMTVRRGDVQALKWLAERGCTIVTTLEFIGVVMNGVKLFEEVTKTSSNGYISM</sequence>
<gene>
    <name evidence="1" type="ORF">JG688_00000477</name>
</gene>
<dbReference type="EMBL" id="JAENGY010000008">
    <property type="protein sequence ID" value="KAG6977310.1"/>
    <property type="molecule type" value="Genomic_DNA"/>
</dbReference>
<proteinExistence type="predicted"/>
<dbReference type="AlphaFoldDB" id="A0A8J5J864"/>
<evidence type="ECO:0000313" key="1">
    <source>
        <dbReference type="EMBL" id="KAG6977310.1"/>
    </source>
</evidence>
<name>A0A8J5J864_9STRA</name>
<evidence type="ECO:0000313" key="2">
    <source>
        <dbReference type="Proteomes" id="UP000709295"/>
    </source>
</evidence>
<accession>A0A8J5J864</accession>
<organism evidence="1 2">
    <name type="scientific">Phytophthora aleatoria</name>
    <dbReference type="NCBI Taxonomy" id="2496075"/>
    <lineage>
        <taxon>Eukaryota</taxon>
        <taxon>Sar</taxon>
        <taxon>Stramenopiles</taxon>
        <taxon>Oomycota</taxon>
        <taxon>Peronosporomycetes</taxon>
        <taxon>Peronosporales</taxon>
        <taxon>Peronosporaceae</taxon>
        <taxon>Phytophthora</taxon>
    </lineage>
</organism>
<keyword evidence="2" id="KW-1185">Reference proteome</keyword>
<dbReference type="Proteomes" id="UP000709295">
    <property type="component" value="Unassembled WGS sequence"/>
</dbReference>
<protein>
    <submittedName>
        <fullName evidence="1">Uncharacterized protein</fullName>
    </submittedName>
</protein>
<comment type="caution">
    <text evidence="1">The sequence shown here is derived from an EMBL/GenBank/DDBJ whole genome shotgun (WGS) entry which is preliminary data.</text>
</comment>